<feature type="domain" description="Amino acid permease/ SLC12A" evidence="7">
    <location>
        <begin position="102"/>
        <end position="563"/>
    </location>
</feature>
<feature type="transmembrane region" description="Helical" evidence="6">
    <location>
        <begin position="531"/>
        <end position="553"/>
    </location>
</feature>
<keyword evidence="3 6" id="KW-1133">Transmembrane helix</keyword>
<dbReference type="InterPro" id="IPR004841">
    <property type="entry name" value="AA-permease/SLC12A_dom"/>
</dbReference>
<dbReference type="PANTHER" id="PTHR43341:SF18">
    <property type="entry name" value="AMINO ACID PERMEASE_ SLC12A DOMAIN-CONTAINING PROTEIN"/>
    <property type="match status" value="1"/>
</dbReference>
<evidence type="ECO:0000256" key="5">
    <source>
        <dbReference type="SAM" id="MobiDB-lite"/>
    </source>
</evidence>
<feature type="transmembrane region" description="Helical" evidence="6">
    <location>
        <begin position="292"/>
        <end position="312"/>
    </location>
</feature>
<dbReference type="EMBL" id="BAAFGZ010000224">
    <property type="protein sequence ID" value="GAB0136825.1"/>
    <property type="molecule type" value="Genomic_DNA"/>
</dbReference>
<dbReference type="PANTHER" id="PTHR43341">
    <property type="entry name" value="AMINO ACID PERMEASE"/>
    <property type="match status" value="1"/>
</dbReference>
<evidence type="ECO:0000256" key="1">
    <source>
        <dbReference type="ARBA" id="ARBA00004141"/>
    </source>
</evidence>
<organism evidence="8 9">
    <name type="scientific">Epichloe bromicola</name>
    <dbReference type="NCBI Taxonomy" id="79588"/>
    <lineage>
        <taxon>Eukaryota</taxon>
        <taxon>Fungi</taxon>
        <taxon>Dikarya</taxon>
        <taxon>Ascomycota</taxon>
        <taxon>Pezizomycotina</taxon>
        <taxon>Sordariomycetes</taxon>
        <taxon>Hypocreomycetidae</taxon>
        <taxon>Hypocreales</taxon>
        <taxon>Clavicipitaceae</taxon>
        <taxon>Epichloe</taxon>
    </lineage>
</organism>
<keyword evidence="9" id="KW-1185">Reference proteome</keyword>
<comment type="caution">
    <text evidence="8">The sequence shown here is derived from an EMBL/GenBank/DDBJ whole genome shotgun (WGS) entry which is preliminary data.</text>
</comment>
<feature type="transmembrane region" description="Helical" evidence="6">
    <location>
        <begin position="332"/>
        <end position="351"/>
    </location>
</feature>
<keyword evidence="2 6" id="KW-0812">Transmembrane</keyword>
<feature type="compositionally biased region" description="Basic and acidic residues" evidence="5">
    <location>
        <begin position="31"/>
        <end position="41"/>
    </location>
</feature>
<evidence type="ECO:0000256" key="6">
    <source>
        <dbReference type="SAM" id="Phobius"/>
    </source>
</evidence>
<dbReference type="Gene3D" id="1.20.1740.10">
    <property type="entry name" value="Amino acid/polyamine transporter I"/>
    <property type="match status" value="1"/>
</dbReference>
<accession>A0ABQ0CTV1</accession>
<evidence type="ECO:0000256" key="2">
    <source>
        <dbReference type="ARBA" id="ARBA00022692"/>
    </source>
</evidence>
<gene>
    <name evidence="8" type="primary">g5113</name>
    <name evidence="8" type="ORF">EsDP_00005113</name>
</gene>
<evidence type="ECO:0000256" key="3">
    <source>
        <dbReference type="ARBA" id="ARBA00022989"/>
    </source>
</evidence>
<feature type="transmembrane region" description="Helical" evidence="6">
    <location>
        <begin position="371"/>
        <end position="395"/>
    </location>
</feature>
<comment type="subcellular location">
    <subcellularLocation>
        <location evidence="1">Membrane</location>
        <topology evidence="1">Multi-pass membrane protein</topology>
    </subcellularLocation>
</comment>
<feature type="transmembrane region" description="Helical" evidence="6">
    <location>
        <begin position="211"/>
        <end position="232"/>
    </location>
</feature>
<protein>
    <recommendedName>
        <fullName evidence="7">Amino acid permease/ SLC12A domain-containing protein</fullName>
    </recommendedName>
</protein>
<feature type="transmembrane region" description="Helical" evidence="6">
    <location>
        <begin position="459"/>
        <end position="481"/>
    </location>
</feature>
<sequence>MPLKGLLARATGARNDGEDAVGGMPPGFEAVTRDGDRDGDANKGGQQHAQTWTTPGLAPTDGVTRTTSGPPLAHDDDDDDADGDLVTAAEGRDLKRGLAERHLSMLGIAGAVGTGLFLGLGFAVATAGPAGALLGYATVGLVVCAVQFALGEVAALLPVTGGFVRHAEFLVDPAWGFAVGWNLVYGNMLSIPAEITAICVLFQVWTDLNPSVWIVVFIVLTLVVGISLVQIFGEVEFFFAVLKILLVVFLIILGLVIDLGGVPGTPPVYFDRWRDPGPFVEYMASGGWGKFLGYWSVMTGAVFSFAGVESIAMAATETRNPRKAIPAACKNVFIRIILFYMLAILIVGMLVRSDDPRLQGGGSTTAQSPFVIAAEAAGLPAVSSVVNAVVITSAWSSSNQSLLAGTRVLYALAVKKQAPSMFLRTTSWGVPYMCVFLFIAFSFLSFMSLSNDAITVFEWLVRLTSAGVLVSWVSILVNHIRLRLAMEKQAIPLARLPWWNSWTLYSSYFALVMCAVIILTSGFTVFTRGNWSSSTFVSAYLDIPLVLTAYLVWKFAKKTRIVDLAEIPLHRAFERAEQKYESLES</sequence>
<evidence type="ECO:0000256" key="4">
    <source>
        <dbReference type="ARBA" id="ARBA00023136"/>
    </source>
</evidence>
<name>A0ABQ0CTV1_9HYPO</name>
<dbReference type="Pfam" id="PF00324">
    <property type="entry name" value="AA_permease"/>
    <property type="match status" value="1"/>
</dbReference>
<dbReference type="InterPro" id="IPR050524">
    <property type="entry name" value="APC_YAT"/>
</dbReference>
<feature type="region of interest" description="Disordered" evidence="5">
    <location>
        <begin position="1"/>
        <end position="83"/>
    </location>
</feature>
<feature type="transmembrane region" description="Helical" evidence="6">
    <location>
        <begin position="502"/>
        <end position="525"/>
    </location>
</feature>
<keyword evidence="4 6" id="KW-0472">Membrane</keyword>
<feature type="transmembrane region" description="Helical" evidence="6">
    <location>
        <begin position="237"/>
        <end position="257"/>
    </location>
</feature>
<evidence type="ECO:0000259" key="7">
    <source>
        <dbReference type="Pfam" id="PF00324"/>
    </source>
</evidence>
<feature type="transmembrane region" description="Helical" evidence="6">
    <location>
        <begin position="178"/>
        <end position="205"/>
    </location>
</feature>
<dbReference type="PIRSF" id="PIRSF006060">
    <property type="entry name" value="AA_transporter"/>
    <property type="match status" value="1"/>
</dbReference>
<evidence type="ECO:0000313" key="8">
    <source>
        <dbReference type="EMBL" id="GAB0136825.1"/>
    </source>
</evidence>
<evidence type="ECO:0000313" key="9">
    <source>
        <dbReference type="Proteomes" id="UP001562357"/>
    </source>
</evidence>
<feature type="transmembrane region" description="Helical" evidence="6">
    <location>
        <begin position="103"/>
        <end position="127"/>
    </location>
</feature>
<feature type="compositionally biased region" description="Polar residues" evidence="5">
    <location>
        <begin position="44"/>
        <end position="54"/>
    </location>
</feature>
<reference evidence="9" key="1">
    <citation type="submission" date="2024-06" db="EMBL/GenBank/DDBJ databases">
        <title>Draft Genome Sequences of Epichloe bromicola Strains Isolated from Elymus ciliaris.</title>
        <authorList>
            <consortium name="Epichloe bromicola genome sequencing consortium"/>
            <person name="Miura A."/>
            <person name="Imano S."/>
            <person name="Ashida A."/>
            <person name="Sato I."/>
            <person name="Chiba S."/>
            <person name="Tanaka A."/>
            <person name="Camagna M."/>
            <person name="Takemoto D."/>
        </authorList>
    </citation>
    <scope>NUCLEOTIDE SEQUENCE [LARGE SCALE GENOMIC DNA]</scope>
    <source>
        <strain evidence="9">DP</strain>
    </source>
</reference>
<feature type="transmembrane region" description="Helical" evidence="6">
    <location>
        <begin position="133"/>
        <end position="157"/>
    </location>
</feature>
<dbReference type="Proteomes" id="UP001562357">
    <property type="component" value="Unassembled WGS sequence"/>
</dbReference>
<proteinExistence type="predicted"/>
<feature type="transmembrane region" description="Helical" evidence="6">
    <location>
        <begin position="429"/>
        <end position="447"/>
    </location>
</feature>